<dbReference type="Pfam" id="PF00651">
    <property type="entry name" value="BTB"/>
    <property type="match status" value="1"/>
</dbReference>
<evidence type="ECO:0000313" key="4">
    <source>
        <dbReference type="Proteomes" id="UP001153148"/>
    </source>
</evidence>
<accession>A0ABN7NVH3</accession>
<sequence length="527" mass="59970">INWCRDPGLNPGPTAQKSDTLPPRPPVHLPQSKLLVAPLPVTGLANRSITCDGNVKRRVLIGRIAISEGHEREGKENRNGEKEKETQLRERRTIMEDRKDSNDSAVLKMSVSAMRDEQMTEGWRTSPNTPKPPLLDPRLNFFDWLMSPRGEDGVEVYDENKERILKKLKSLLESGEKSDVTFLVGKKEKKQCHAHKLVLSLRSPVFEAMCFGPMAEKNEIVVPDIEPETFHKLLCYIYTNSVSLTDVESSCEILYAAKKYMCDGLVEECRKNISYLLDSNNVCPVFETMIYLDEQELMYDCCNVIRQKTSEVIKHPSFLNLRKDTLEILLGEDYLSVDSELDLLDAALRWTVRRCDVEGLEVNAVNKRRIMRPFFKKIVFLSLSAQQFVSATVLRDILTAEEYRDIISNIIESNSCALPPGFCAKLSRRCNFCFNGSPRAMKKSLGFCPHCNLQSCCTISVTYNAKQLEELEPPVEELDPPVEELDPPVEEIDPPQWRNTISSVEIDPSEEELYLTLWRSLNSSGVN</sequence>
<dbReference type="InterPro" id="IPR011705">
    <property type="entry name" value="BACK"/>
</dbReference>
<evidence type="ECO:0000259" key="2">
    <source>
        <dbReference type="PROSITE" id="PS50097"/>
    </source>
</evidence>
<keyword evidence="4" id="KW-1185">Reference proteome</keyword>
<evidence type="ECO:0000256" key="1">
    <source>
        <dbReference type="SAM" id="MobiDB-lite"/>
    </source>
</evidence>
<organism evidence="3 4">
    <name type="scientific">Timema podura</name>
    <name type="common">Walking stick</name>
    <dbReference type="NCBI Taxonomy" id="61482"/>
    <lineage>
        <taxon>Eukaryota</taxon>
        <taxon>Metazoa</taxon>
        <taxon>Ecdysozoa</taxon>
        <taxon>Arthropoda</taxon>
        <taxon>Hexapoda</taxon>
        <taxon>Insecta</taxon>
        <taxon>Pterygota</taxon>
        <taxon>Neoptera</taxon>
        <taxon>Polyneoptera</taxon>
        <taxon>Phasmatodea</taxon>
        <taxon>Timematodea</taxon>
        <taxon>Timematoidea</taxon>
        <taxon>Timematidae</taxon>
        <taxon>Timema</taxon>
    </lineage>
</organism>
<name>A0ABN7NVH3_TIMPD</name>
<reference evidence="3" key="1">
    <citation type="submission" date="2021-03" db="EMBL/GenBank/DDBJ databases">
        <authorList>
            <person name="Tran Van P."/>
        </authorList>
    </citation>
    <scope>NUCLEOTIDE SEQUENCE</scope>
</reference>
<dbReference type="SMART" id="SM00225">
    <property type="entry name" value="BTB"/>
    <property type="match status" value="1"/>
</dbReference>
<feature type="non-terminal residue" evidence="3">
    <location>
        <position position="1"/>
    </location>
</feature>
<dbReference type="SMART" id="SM00875">
    <property type="entry name" value="BACK"/>
    <property type="match status" value="1"/>
</dbReference>
<dbReference type="Gene3D" id="3.30.710.10">
    <property type="entry name" value="Potassium Channel Kv1.1, Chain A"/>
    <property type="match status" value="1"/>
</dbReference>
<dbReference type="Pfam" id="PF07707">
    <property type="entry name" value="BACK"/>
    <property type="match status" value="1"/>
</dbReference>
<proteinExistence type="predicted"/>
<evidence type="ECO:0000313" key="3">
    <source>
        <dbReference type="EMBL" id="CAG2057500.1"/>
    </source>
</evidence>
<feature type="domain" description="BTB" evidence="2">
    <location>
        <begin position="178"/>
        <end position="246"/>
    </location>
</feature>
<dbReference type="SUPFAM" id="SSF54695">
    <property type="entry name" value="POZ domain"/>
    <property type="match status" value="1"/>
</dbReference>
<feature type="region of interest" description="Disordered" evidence="1">
    <location>
        <begin position="474"/>
        <end position="494"/>
    </location>
</feature>
<feature type="region of interest" description="Disordered" evidence="1">
    <location>
        <begin position="1"/>
        <end position="29"/>
    </location>
</feature>
<dbReference type="InterPro" id="IPR011333">
    <property type="entry name" value="SKP1/BTB/POZ_sf"/>
</dbReference>
<dbReference type="PROSITE" id="PS50097">
    <property type="entry name" value="BTB"/>
    <property type="match status" value="1"/>
</dbReference>
<dbReference type="Proteomes" id="UP001153148">
    <property type="component" value="Unassembled WGS sequence"/>
</dbReference>
<dbReference type="EMBL" id="CAJPIN010005517">
    <property type="protein sequence ID" value="CAG2057500.1"/>
    <property type="molecule type" value="Genomic_DNA"/>
</dbReference>
<gene>
    <name evidence="3" type="ORF">TPAB3V08_LOCUS4478</name>
</gene>
<dbReference type="PANTHER" id="PTHR45774">
    <property type="entry name" value="BTB/POZ DOMAIN-CONTAINING"/>
    <property type="match status" value="1"/>
</dbReference>
<dbReference type="Gene3D" id="1.25.40.420">
    <property type="match status" value="1"/>
</dbReference>
<dbReference type="PANTHER" id="PTHR45774:SF3">
    <property type="entry name" value="BTB (POZ) DOMAIN-CONTAINING 2B-RELATED"/>
    <property type="match status" value="1"/>
</dbReference>
<feature type="compositionally biased region" description="Acidic residues" evidence="1">
    <location>
        <begin position="474"/>
        <end position="493"/>
    </location>
</feature>
<protein>
    <recommendedName>
        <fullName evidence="2">BTB domain-containing protein</fullName>
    </recommendedName>
</protein>
<dbReference type="InterPro" id="IPR000210">
    <property type="entry name" value="BTB/POZ_dom"/>
</dbReference>
<comment type="caution">
    <text evidence="3">The sequence shown here is derived from an EMBL/GenBank/DDBJ whole genome shotgun (WGS) entry which is preliminary data.</text>
</comment>